<dbReference type="InterPro" id="IPR001173">
    <property type="entry name" value="Glyco_trans_2-like"/>
</dbReference>
<accession>A0A0G0PD61</accession>
<evidence type="ECO:0000313" key="2">
    <source>
        <dbReference type="EMBL" id="KKQ87211.1"/>
    </source>
</evidence>
<comment type="caution">
    <text evidence="2">The sequence shown here is derived from an EMBL/GenBank/DDBJ whole genome shotgun (WGS) entry which is preliminary data.</text>
</comment>
<dbReference type="Gene3D" id="3.90.550.10">
    <property type="entry name" value="Spore Coat Polysaccharide Biosynthesis Protein SpsA, Chain A"/>
    <property type="match status" value="1"/>
</dbReference>
<dbReference type="SUPFAM" id="SSF53448">
    <property type="entry name" value="Nucleotide-diphospho-sugar transferases"/>
    <property type="match status" value="1"/>
</dbReference>
<protein>
    <submittedName>
        <fullName evidence="2">Glycosyl transferase, family 2</fullName>
    </submittedName>
</protein>
<sequence>MYRNKKISVVIPCYNEEIGLEKTYKLIPKFIDEVLVVDNLSTDKTAKVAKKLGAKVISEKNKGYGFAIKKGIETAKADIIITIDGDGTYPVEDSLRPVKYLLDENLDFVSCSRFPLRNRNSMHWQNLVGNKLISFLMKLLFWREFKDGLSGMWVFRKNIYNSLLPLSSDWNLSEEIKIKAYLHPDIKFDEYRINYHPRFGASKVWPIKVGIENIVFLFKFRMHNTLNLAKST</sequence>
<dbReference type="CDD" id="cd04179">
    <property type="entry name" value="DPM_DPG-synthase_like"/>
    <property type="match status" value="1"/>
</dbReference>
<dbReference type="EMBL" id="LBVN01000009">
    <property type="protein sequence ID" value="KKQ87211.1"/>
    <property type="molecule type" value="Genomic_DNA"/>
</dbReference>
<dbReference type="Pfam" id="PF00535">
    <property type="entry name" value="Glycos_transf_2"/>
    <property type="match status" value="1"/>
</dbReference>
<proteinExistence type="predicted"/>
<gene>
    <name evidence="2" type="ORF">UT10_C0009G0015</name>
</gene>
<evidence type="ECO:0000259" key="1">
    <source>
        <dbReference type="Pfam" id="PF00535"/>
    </source>
</evidence>
<organism evidence="2 3">
    <name type="scientific">Candidatus Woesebacteria bacterium GW2011_GWB1_38_8b</name>
    <dbReference type="NCBI Taxonomy" id="1618571"/>
    <lineage>
        <taxon>Bacteria</taxon>
        <taxon>Candidatus Woeseibacteriota</taxon>
    </lineage>
</organism>
<dbReference type="InterPro" id="IPR050256">
    <property type="entry name" value="Glycosyltransferase_2"/>
</dbReference>
<reference evidence="2 3" key="1">
    <citation type="journal article" date="2015" name="Nature">
        <title>rRNA introns, odd ribosomes, and small enigmatic genomes across a large radiation of phyla.</title>
        <authorList>
            <person name="Brown C.T."/>
            <person name="Hug L.A."/>
            <person name="Thomas B.C."/>
            <person name="Sharon I."/>
            <person name="Castelle C.J."/>
            <person name="Singh A."/>
            <person name="Wilkins M.J."/>
            <person name="Williams K.H."/>
            <person name="Banfield J.F."/>
        </authorList>
    </citation>
    <scope>NUCLEOTIDE SEQUENCE [LARGE SCALE GENOMIC DNA]</scope>
</reference>
<dbReference type="PANTHER" id="PTHR48090">
    <property type="entry name" value="UNDECAPRENYL-PHOSPHATE 4-DEOXY-4-FORMAMIDO-L-ARABINOSE TRANSFERASE-RELATED"/>
    <property type="match status" value="1"/>
</dbReference>
<dbReference type="Proteomes" id="UP000033944">
    <property type="component" value="Unassembled WGS sequence"/>
</dbReference>
<feature type="domain" description="Glycosyltransferase 2-like" evidence="1">
    <location>
        <begin position="8"/>
        <end position="162"/>
    </location>
</feature>
<dbReference type="PANTHER" id="PTHR48090:SF7">
    <property type="entry name" value="RFBJ PROTEIN"/>
    <property type="match status" value="1"/>
</dbReference>
<dbReference type="InterPro" id="IPR029044">
    <property type="entry name" value="Nucleotide-diphossugar_trans"/>
</dbReference>
<keyword evidence="2" id="KW-0808">Transferase</keyword>
<dbReference type="AlphaFoldDB" id="A0A0G0PD61"/>
<evidence type="ECO:0000313" key="3">
    <source>
        <dbReference type="Proteomes" id="UP000033944"/>
    </source>
</evidence>
<dbReference type="GO" id="GO:0016740">
    <property type="term" value="F:transferase activity"/>
    <property type="evidence" value="ECO:0007669"/>
    <property type="project" value="UniProtKB-KW"/>
</dbReference>
<name>A0A0G0PD61_9BACT</name>